<accession>A0A448WB72</accession>
<evidence type="ECO:0000259" key="1">
    <source>
        <dbReference type="Pfam" id="PF11638"/>
    </source>
</evidence>
<sequence length="378" mass="43650">MSKAFRYEKHQAPMVNHETFRFTVNVSDPESVEMRQKEKYLSEVEYSMDTSYSSQLRKKIAGIFETKLAYQILTEGKFDYHATNEQNTSQELEITNDIYHNLELSEENNITQFEHVLDDHSTCFVDSSLSLDSKHDVDHIRPFAKLAYAEGFEGDASLRTAGSNVREDSSTGITYKSPAAVEFQKRSLDYDNQLSINVTENDYINDKILTRELSELSLKSSLPARQFARITLANTCTVKLPRELILTNNQQQNLENAIVAVYGYVKIVYQQLPATYKKLGSSRLPDEIFLTELDQNSVWYKVRKKLIDNFDEHIDKAWFSKLRVEENAITQKLTLVAPTNFLKDWINHKYGSVIKDIAKTLDYQFVELITKKQLCNVT</sequence>
<evidence type="ECO:0000313" key="3">
    <source>
        <dbReference type="Proteomes" id="UP000784294"/>
    </source>
</evidence>
<organism evidence="2 3">
    <name type="scientific">Protopolystoma xenopodis</name>
    <dbReference type="NCBI Taxonomy" id="117903"/>
    <lineage>
        <taxon>Eukaryota</taxon>
        <taxon>Metazoa</taxon>
        <taxon>Spiralia</taxon>
        <taxon>Lophotrochozoa</taxon>
        <taxon>Platyhelminthes</taxon>
        <taxon>Monogenea</taxon>
        <taxon>Polyopisthocotylea</taxon>
        <taxon>Polystomatidea</taxon>
        <taxon>Polystomatidae</taxon>
        <taxon>Protopolystoma</taxon>
    </lineage>
</organism>
<proteinExistence type="predicted"/>
<dbReference type="NCBIfam" id="TIGR01045">
    <property type="entry name" value="RPE1"/>
    <property type="match status" value="1"/>
</dbReference>
<evidence type="ECO:0000313" key="2">
    <source>
        <dbReference type="EMBL" id="VEL07475.1"/>
    </source>
</evidence>
<dbReference type="Proteomes" id="UP000784294">
    <property type="component" value="Unassembled WGS sequence"/>
</dbReference>
<dbReference type="EMBL" id="CAAALY010001832">
    <property type="protein sequence ID" value="VEL07475.1"/>
    <property type="molecule type" value="Genomic_DNA"/>
</dbReference>
<dbReference type="InterPro" id="IPR005728">
    <property type="entry name" value="RPE1"/>
</dbReference>
<keyword evidence="3" id="KW-1185">Reference proteome</keyword>
<gene>
    <name evidence="2" type="ORF">PXEA_LOCUS915</name>
</gene>
<dbReference type="InterPro" id="IPR024633">
    <property type="entry name" value="DnaA_N_dom"/>
</dbReference>
<dbReference type="OrthoDB" id="10477578at2759"/>
<dbReference type="Gene3D" id="3.30.300.180">
    <property type="match status" value="1"/>
</dbReference>
<comment type="caution">
    <text evidence="2">The sequence shown here is derived from an EMBL/GenBank/DDBJ whole genome shotgun (WGS) entry which is preliminary data.</text>
</comment>
<name>A0A448WB72_9PLAT</name>
<dbReference type="Pfam" id="PF11638">
    <property type="entry name" value="DnaA_N"/>
    <property type="match status" value="1"/>
</dbReference>
<protein>
    <recommendedName>
        <fullName evidence="1">DnaA N-terminal domain-containing protein</fullName>
    </recommendedName>
</protein>
<dbReference type="InterPro" id="IPR038454">
    <property type="entry name" value="DnaA_N_sf"/>
</dbReference>
<dbReference type="AlphaFoldDB" id="A0A448WB72"/>
<reference evidence="2" key="1">
    <citation type="submission" date="2018-11" db="EMBL/GenBank/DDBJ databases">
        <authorList>
            <consortium name="Pathogen Informatics"/>
        </authorList>
    </citation>
    <scope>NUCLEOTIDE SEQUENCE</scope>
</reference>
<feature type="domain" description="DnaA N-terminal" evidence="1">
    <location>
        <begin position="296"/>
        <end position="359"/>
    </location>
</feature>